<reference evidence="2 3" key="1">
    <citation type="journal article" date="2013" name="PLoS ONE">
        <title>Assembly-driven community genomics of a hypersaline microbial ecosystem.</title>
        <authorList>
            <person name="Podell S."/>
            <person name="Ugalde J.A."/>
            <person name="Narasingarao P."/>
            <person name="Banfield J.F."/>
            <person name="Heidelberg K.B."/>
            <person name="Allen E.E."/>
        </authorList>
    </citation>
    <scope>NUCLEOTIDE SEQUENCE [LARGE SCALE GENOMIC DNA]</scope>
    <source>
        <strain evidence="3">J07HQW2</strain>
    </source>
</reference>
<feature type="transmembrane region" description="Helical" evidence="1">
    <location>
        <begin position="25"/>
        <end position="51"/>
    </location>
</feature>
<dbReference type="AlphaFoldDB" id="U1PSM9"/>
<dbReference type="EMBL" id="KE356561">
    <property type="protein sequence ID" value="ERG95361.1"/>
    <property type="molecule type" value="Genomic_DNA"/>
</dbReference>
<dbReference type="eggNOG" id="arCOG12185">
    <property type="taxonomic scope" value="Archaea"/>
</dbReference>
<keyword evidence="1" id="KW-0472">Membrane</keyword>
<keyword evidence="1" id="KW-0812">Transmembrane</keyword>
<dbReference type="Proteomes" id="UP000030710">
    <property type="component" value="Unassembled WGS sequence"/>
</dbReference>
<proteinExistence type="predicted"/>
<gene>
    <name evidence="2" type="ORF">J07HQW2_01816</name>
</gene>
<accession>U1PSM9</accession>
<sequence length="117" mass="11902">MVAVSISMQGIDLTEGLNYGVRMTIFGIVIITISGISAASGIGVLMSTLGYSVGINLGLSLRGINTTLLSVLGAILTITGIISLVSGLIALVYKLIVDSVSRGARAASNTQSQSRSS</sequence>
<evidence type="ECO:0000256" key="1">
    <source>
        <dbReference type="SAM" id="Phobius"/>
    </source>
</evidence>
<feature type="transmembrane region" description="Helical" evidence="1">
    <location>
        <begin position="71"/>
        <end position="93"/>
    </location>
</feature>
<evidence type="ECO:0000313" key="3">
    <source>
        <dbReference type="Proteomes" id="UP000030710"/>
    </source>
</evidence>
<dbReference type="HOGENOM" id="CLU_131309_0_0_2"/>
<evidence type="ECO:0000313" key="2">
    <source>
        <dbReference type="EMBL" id="ERG95361.1"/>
    </source>
</evidence>
<organism evidence="2 3">
    <name type="scientific">Haloquadratum walsbyi J07HQW2</name>
    <dbReference type="NCBI Taxonomy" id="1238425"/>
    <lineage>
        <taxon>Archaea</taxon>
        <taxon>Methanobacteriati</taxon>
        <taxon>Methanobacteriota</taxon>
        <taxon>Stenosarchaea group</taxon>
        <taxon>Halobacteria</taxon>
        <taxon>Halobacteriales</taxon>
        <taxon>Haloferacaceae</taxon>
        <taxon>Haloquadratum</taxon>
    </lineage>
</organism>
<keyword evidence="1" id="KW-1133">Transmembrane helix</keyword>
<protein>
    <submittedName>
        <fullName evidence="2">Uncharacterized protein</fullName>
    </submittedName>
</protein>
<name>U1PSM9_9EURY</name>